<comment type="caution">
    <text evidence="5">The sequence shown here is derived from an EMBL/GenBank/DDBJ whole genome shotgun (WGS) entry which is preliminary data.</text>
</comment>
<dbReference type="RefSeq" id="WP_095607503.1">
    <property type="nucleotide sequence ID" value="NZ_NSKE01000012.1"/>
</dbReference>
<protein>
    <recommendedName>
        <fullName evidence="4">Glycosyltransferase 2-like domain-containing protein</fullName>
    </recommendedName>
</protein>
<dbReference type="EMBL" id="NSKE01000012">
    <property type="protein sequence ID" value="PAU92847.1"/>
    <property type="molecule type" value="Genomic_DNA"/>
</dbReference>
<keyword evidence="2" id="KW-0328">Glycosyltransferase</keyword>
<dbReference type="OrthoDB" id="9801954at2"/>
<dbReference type="SUPFAM" id="SSF53448">
    <property type="entry name" value="Nucleotide-diphospho-sugar transferases"/>
    <property type="match status" value="1"/>
</dbReference>
<evidence type="ECO:0000256" key="1">
    <source>
        <dbReference type="ARBA" id="ARBA00006739"/>
    </source>
</evidence>
<dbReference type="Proteomes" id="UP000218831">
    <property type="component" value="Unassembled WGS sequence"/>
</dbReference>
<evidence type="ECO:0000256" key="3">
    <source>
        <dbReference type="ARBA" id="ARBA00022679"/>
    </source>
</evidence>
<evidence type="ECO:0000313" key="5">
    <source>
        <dbReference type="EMBL" id="PAU92847.1"/>
    </source>
</evidence>
<feature type="domain" description="Glycosyltransferase 2-like" evidence="4">
    <location>
        <begin position="4"/>
        <end position="127"/>
    </location>
</feature>
<proteinExistence type="inferred from homology"/>
<name>A0A2A2G7N1_9BACT</name>
<dbReference type="Gene3D" id="3.90.550.10">
    <property type="entry name" value="Spore Coat Polysaccharide Biosynthesis Protein SpsA, Chain A"/>
    <property type="match status" value="1"/>
</dbReference>
<dbReference type="CDD" id="cd00761">
    <property type="entry name" value="Glyco_tranf_GTA_type"/>
    <property type="match status" value="1"/>
</dbReference>
<dbReference type="GO" id="GO:0016757">
    <property type="term" value="F:glycosyltransferase activity"/>
    <property type="evidence" value="ECO:0007669"/>
    <property type="project" value="UniProtKB-KW"/>
</dbReference>
<dbReference type="InterPro" id="IPR001173">
    <property type="entry name" value="Glyco_trans_2-like"/>
</dbReference>
<accession>A0A2A2G7N1</accession>
<dbReference type="PANTHER" id="PTHR43179">
    <property type="entry name" value="RHAMNOSYLTRANSFERASE WBBL"/>
    <property type="match status" value="1"/>
</dbReference>
<dbReference type="Pfam" id="PF00535">
    <property type="entry name" value="Glycos_transf_2"/>
    <property type="match status" value="1"/>
</dbReference>
<comment type="similarity">
    <text evidence="1">Belongs to the glycosyltransferase 2 family.</text>
</comment>
<evidence type="ECO:0000259" key="4">
    <source>
        <dbReference type="Pfam" id="PF00535"/>
    </source>
</evidence>
<organism evidence="5 6">
    <name type="scientific">Fodinibius salipaludis</name>
    <dbReference type="NCBI Taxonomy" id="2032627"/>
    <lineage>
        <taxon>Bacteria</taxon>
        <taxon>Pseudomonadati</taxon>
        <taxon>Balneolota</taxon>
        <taxon>Balneolia</taxon>
        <taxon>Balneolales</taxon>
        <taxon>Balneolaceae</taxon>
        <taxon>Fodinibius</taxon>
    </lineage>
</organism>
<dbReference type="InterPro" id="IPR029044">
    <property type="entry name" value="Nucleotide-diphossugar_trans"/>
</dbReference>
<keyword evidence="6" id="KW-1185">Reference proteome</keyword>
<gene>
    <name evidence="5" type="ORF">CK503_14255</name>
</gene>
<evidence type="ECO:0000256" key="2">
    <source>
        <dbReference type="ARBA" id="ARBA00022676"/>
    </source>
</evidence>
<evidence type="ECO:0000313" key="6">
    <source>
        <dbReference type="Proteomes" id="UP000218831"/>
    </source>
</evidence>
<dbReference type="PANTHER" id="PTHR43179:SF12">
    <property type="entry name" value="GALACTOFURANOSYLTRANSFERASE GLFT2"/>
    <property type="match status" value="1"/>
</dbReference>
<dbReference type="AlphaFoldDB" id="A0A2A2G7N1"/>
<reference evidence="5 6" key="1">
    <citation type="submission" date="2017-08" db="EMBL/GenBank/DDBJ databases">
        <title>Aliifodinibius alkalisoli sp. nov., isolated from saline alkaline soil.</title>
        <authorList>
            <person name="Liu D."/>
            <person name="Zhang G."/>
        </authorList>
    </citation>
    <scope>NUCLEOTIDE SEQUENCE [LARGE SCALE GENOMIC DNA]</scope>
    <source>
        <strain evidence="5 6">WN023</strain>
    </source>
</reference>
<sequence>MKFSVIIPTYNDWFRLMQCVAAVEDQTLSKDQYEVIVVDNSEDGAIPEEIHLPERVQLIHEPQPGSYAARNRGAVVAIGDIFAFTDSDCIPDKNWLKNAQKYFNETNDLVGGKVDIFQPERGSKYGYLYERATAFPQDKNVPSGRGVTANLLVRSSVFEKIGGFDSSVKSGGDWEFTLRCTKAGHQMVYADDVQVKHPARNLYTIFKKHYRLTCGGALNIKREFGHTQLRILGSHIKNGFTGRKKRSGVALSLNERFIVYSIDLMKFISRAIIYVGLILRLINPEKIRE</sequence>
<keyword evidence="3" id="KW-0808">Transferase</keyword>